<reference evidence="1" key="2">
    <citation type="submission" date="2014-06" db="EMBL/GenBank/DDBJ databases">
        <title>The complete genome of Blastobotrys (Arxula) adeninivorans LS3 - a yeast of biotechnological interest.</title>
        <authorList>
            <person name="Kunze G."/>
            <person name="Gaillardin C."/>
            <person name="Czernicka M."/>
            <person name="Durrens P."/>
            <person name="Martin T."/>
            <person name="Boer E."/>
            <person name="Gabaldon T."/>
            <person name="Cruz J."/>
            <person name="Talla E."/>
            <person name="Marck C."/>
            <person name="Goffeau A."/>
            <person name="Barbe V."/>
            <person name="Baret P."/>
            <person name="Baronian K."/>
            <person name="Beier S."/>
            <person name="Bleykasten C."/>
            <person name="Bode R."/>
            <person name="Casaregola S."/>
            <person name="Despons L."/>
            <person name="Fairhead C."/>
            <person name="Giersberg M."/>
            <person name="Gierski P."/>
            <person name="Hahnel U."/>
            <person name="Hartmann A."/>
            <person name="Jankowska D."/>
            <person name="Jubin C."/>
            <person name="Jung P."/>
            <person name="Lafontaine I."/>
            <person name="Leh-Louis V."/>
            <person name="Lemaire M."/>
            <person name="Marcet-Houben M."/>
            <person name="Mascher M."/>
            <person name="Morel G."/>
            <person name="Richard G.-F."/>
            <person name="Riechen J."/>
            <person name="Sacerdot C."/>
            <person name="Sarkar A."/>
            <person name="Savel G."/>
            <person name="Schacherer J."/>
            <person name="Sherman D."/>
            <person name="Straub M.-L."/>
            <person name="Stein N."/>
            <person name="Thierry A."/>
            <person name="Trautwein-Schult A."/>
            <person name="Westhof E."/>
            <person name="Worch S."/>
            <person name="Dujon B."/>
            <person name="Souciet J.-L."/>
            <person name="Wincker P."/>
            <person name="Scholz U."/>
            <person name="Neuveglise N."/>
        </authorList>
    </citation>
    <scope>NUCLEOTIDE SEQUENCE</scope>
    <source>
        <strain evidence="1">LS3</strain>
    </source>
</reference>
<protein>
    <submittedName>
        <fullName evidence="1">ARAD1B10736p</fullName>
    </submittedName>
</protein>
<dbReference type="AlphaFoldDB" id="A0A060T6B9"/>
<dbReference type="EMBL" id="HG937692">
    <property type="protein sequence ID" value="CDP36339.1"/>
    <property type="molecule type" value="Genomic_DNA"/>
</dbReference>
<gene>
    <name evidence="1" type="ORF">GNLVRS02_ARAD1B10736g</name>
</gene>
<evidence type="ECO:0000313" key="1">
    <source>
        <dbReference type="EMBL" id="CDP36339.1"/>
    </source>
</evidence>
<proteinExistence type="predicted"/>
<reference evidence="1" key="1">
    <citation type="submission" date="2014-02" db="EMBL/GenBank/DDBJ databases">
        <authorList>
            <person name="Genoscope - CEA"/>
        </authorList>
    </citation>
    <scope>NUCLEOTIDE SEQUENCE</scope>
    <source>
        <strain evidence="1">LS3</strain>
    </source>
</reference>
<accession>A0A060T6B9</accession>
<name>A0A060T6B9_BLAAD</name>
<sequence>MRGNDVSAMSQDLSPASNAIRDYFVKQNCQESFISIAFEAKETFSTRLQQSIDRARKVTDEIIVYIPGGKSHQETIEETLENLAIKGLSATGFFGSYILMLPGPIHQKAVAELARLLIGLDKELSLDHEGPLMITGKLHMPEDSVNRWYQVVRQELRLQDTPPPDELLSDEEDKNKQPDGDMWPCYLELIRKIQGCPFFPTYINETAVSQTTESLLDVGMQWMGATGLLVDTVVLQDIRKGHEGSDLESVTIHHFDCSASNLRRLVKEHRRTDKHRVLSWACRVKCQRGIECMGALQRVVDMMSDYDEELDGQTLNNRESIDQRYTMRLQTLAEDLSRAFATLPGAHLLSPWPVTEAIGKPRQLLEECHGLFSMFKESGIVEYLPFLIGTTEDHYRELLGGADLLPISNDFDEEEGIRRVAEILFSERNEIRTSARYIPYQRPQIHVEQIRPDGVDEPILVIPGTSIHGFITDSGTSSQLGREKLTVLFEKLSKVADSQMDAEWQPVTLQVSRENVRDDFFWDFVTDVRGTTGYGIETDLNSLFAGRPIWATIPLQYLSTEFIELACSRQGLDLPENPSRSVMVKQLAWELTTPDEGRKVSFTLNKINLRWIRPEYRPKYEKVLLNEHGARTIAALREQDSIAIDTHFYKIDDGALPLLHRQLSGTSPSENCTRQNLIRSILDIPSRGPMGGQLSQRQLGIARTRRIPVPRVISRRVNESNLTDQQKRCLLIKLGKSSFRTVIGNISRSQKLLHSLEKVLSIAPDLLDDLKSPDQLLRLLALAGT</sequence>
<organism evidence="1">
    <name type="scientific">Blastobotrys adeninivorans</name>
    <name type="common">Yeast</name>
    <name type="synonym">Arxula adeninivorans</name>
    <dbReference type="NCBI Taxonomy" id="409370"/>
    <lineage>
        <taxon>Eukaryota</taxon>
        <taxon>Fungi</taxon>
        <taxon>Dikarya</taxon>
        <taxon>Ascomycota</taxon>
        <taxon>Saccharomycotina</taxon>
        <taxon>Dipodascomycetes</taxon>
        <taxon>Dipodascales</taxon>
        <taxon>Trichomonascaceae</taxon>
        <taxon>Blastobotrys</taxon>
    </lineage>
</organism>
<dbReference type="PhylomeDB" id="A0A060T6B9"/>